<protein>
    <submittedName>
        <fullName evidence="1">Uncharacterized protein</fullName>
    </submittedName>
</protein>
<comment type="caution">
    <text evidence="1">The sequence shown here is derived from an EMBL/GenBank/DDBJ whole genome shotgun (WGS) entry which is preliminary data.</text>
</comment>
<dbReference type="EMBL" id="NBBJ01000004">
    <property type="protein sequence ID" value="OWK29061.1"/>
    <property type="molecule type" value="Genomic_DNA"/>
</dbReference>
<dbReference type="RefSeq" id="WP_088334272.1">
    <property type="nucleotide sequence ID" value="NZ_NBBJ01000004.1"/>
</dbReference>
<sequence>MDIKKLPAGEPAPSDRDCIRIQELEDGRFQLNGSVLFGCGDADSDESVSLVGGDPYQTYDDAESAGLAWANDHCAEVLYVARSDGKAPLPDVI</sequence>
<accession>A0A245ZH38</accession>
<keyword evidence="2" id="KW-1185">Reference proteome</keyword>
<evidence type="ECO:0000313" key="1">
    <source>
        <dbReference type="EMBL" id="OWK29061.1"/>
    </source>
</evidence>
<proteinExistence type="predicted"/>
<gene>
    <name evidence="1" type="ORF">SPMU_25880</name>
</gene>
<dbReference type="AlphaFoldDB" id="A0A245ZH38"/>
<name>A0A245ZH38_9SPHN</name>
<reference evidence="1 2" key="1">
    <citation type="submission" date="2017-03" db="EMBL/GenBank/DDBJ databases">
        <title>Genome sequence of Sphingomonas mucosissima DSM 17494.</title>
        <authorList>
            <person name="Poehlein A."/>
            <person name="Wuebbeler J.H."/>
            <person name="Steinbuechel A."/>
            <person name="Daniel R."/>
        </authorList>
    </citation>
    <scope>NUCLEOTIDE SEQUENCE [LARGE SCALE GENOMIC DNA]</scope>
    <source>
        <strain evidence="1 2">DSM 17494</strain>
    </source>
</reference>
<evidence type="ECO:0000313" key="2">
    <source>
        <dbReference type="Proteomes" id="UP000197783"/>
    </source>
</evidence>
<dbReference type="OrthoDB" id="7574122at2"/>
<organism evidence="1 2">
    <name type="scientific">Sphingomonas mucosissima</name>
    <dbReference type="NCBI Taxonomy" id="370959"/>
    <lineage>
        <taxon>Bacteria</taxon>
        <taxon>Pseudomonadati</taxon>
        <taxon>Pseudomonadota</taxon>
        <taxon>Alphaproteobacteria</taxon>
        <taxon>Sphingomonadales</taxon>
        <taxon>Sphingomonadaceae</taxon>
        <taxon>Sphingomonas</taxon>
    </lineage>
</organism>
<dbReference type="Proteomes" id="UP000197783">
    <property type="component" value="Unassembled WGS sequence"/>
</dbReference>